<dbReference type="AlphaFoldDB" id="A0A4U6XP04"/>
<reference evidence="2 3" key="1">
    <citation type="journal article" date="2019" name="PLoS ONE">
        <title>Comparative genome analysis indicates high evolutionary potential of pathogenicity genes in Colletotrichum tanaceti.</title>
        <authorList>
            <person name="Lelwala R.V."/>
            <person name="Korhonen P.K."/>
            <person name="Young N.D."/>
            <person name="Scott J.B."/>
            <person name="Ades P.A."/>
            <person name="Gasser R.B."/>
            <person name="Taylor P.W.J."/>
        </authorList>
    </citation>
    <scope>NUCLEOTIDE SEQUENCE [LARGE SCALE GENOMIC DNA]</scope>
    <source>
        <strain evidence="2">BRIP57314</strain>
    </source>
</reference>
<dbReference type="Proteomes" id="UP000310108">
    <property type="component" value="Unassembled WGS sequence"/>
</dbReference>
<name>A0A4U6XP04_9PEZI</name>
<evidence type="ECO:0000256" key="1">
    <source>
        <dbReference type="SAM" id="MobiDB-lite"/>
    </source>
</evidence>
<protein>
    <submittedName>
        <fullName evidence="2">Uncharacterized protein</fullName>
    </submittedName>
</protein>
<comment type="caution">
    <text evidence="2">The sequence shown here is derived from an EMBL/GenBank/DDBJ whole genome shotgun (WGS) entry which is preliminary data.</text>
</comment>
<dbReference type="OrthoDB" id="2831558at2759"/>
<feature type="region of interest" description="Disordered" evidence="1">
    <location>
        <begin position="63"/>
        <end position="83"/>
    </location>
</feature>
<feature type="region of interest" description="Disordered" evidence="1">
    <location>
        <begin position="140"/>
        <end position="187"/>
    </location>
</feature>
<sequence length="187" mass="20279">MTARQPASIEASAHVYKGDRQGVLREQFGRRQVIDQVAVEITPLRHHNARVYELNIGFGPEIRDTADAPDKPGVGPSAPADHEAPSMLNEKVRIQDEVAIMSLMSLMREAVGPIDNPPPSIVPEVYGRQAVGVPIGGKFVGPGDGPRRKSARCSSNTQSFKLRDSVKTPTTYGDLNFSDGGGLRRRP</sequence>
<gene>
    <name evidence="2" type="ORF">CTA1_8541</name>
</gene>
<organism evidence="2 3">
    <name type="scientific">Colletotrichum tanaceti</name>
    <dbReference type="NCBI Taxonomy" id="1306861"/>
    <lineage>
        <taxon>Eukaryota</taxon>
        <taxon>Fungi</taxon>
        <taxon>Dikarya</taxon>
        <taxon>Ascomycota</taxon>
        <taxon>Pezizomycotina</taxon>
        <taxon>Sordariomycetes</taxon>
        <taxon>Hypocreomycetidae</taxon>
        <taxon>Glomerellales</taxon>
        <taxon>Glomerellaceae</taxon>
        <taxon>Colletotrichum</taxon>
        <taxon>Colletotrichum destructivum species complex</taxon>
    </lineage>
</organism>
<keyword evidence="3" id="KW-1185">Reference proteome</keyword>
<dbReference type="EMBL" id="PJEX01000042">
    <property type="protein sequence ID" value="TKW57474.1"/>
    <property type="molecule type" value="Genomic_DNA"/>
</dbReference>
<evidence type="ECO:0000313" key="3">
    <source>
        <dbReference type="Proteomes" id="UP000310108"/>
    </source>
</evidence>
<proteinExistence type="predicted"/>
<dbReference type="STRING" id="1306861.A0A4U6XP04"/>
<accession>A0A4U6XP04</accession>
<evidence type="ECO:0000313" key="2">
    <source>
        <dbReference type="EMBL" id="TKW57474.1"/>
    </source>
</evidence>